<reference evidence="1" key="1">
    <citation type="journal article" date="2015" name="Nature">
        <title>Complex archaea that bridge the gap between prokaryotes and eukaryotes.</title>
        <authorList>
            <person name="Spang A."/>
            <person name="Saw J.H."/>
            <person name="Jorgensen S.L."/>
            <person name="Zaremba-Niedzwiedzka K."/>
            <person name="Martijn J."/>
            <person name="Lind A.E."/>
            <person name="van Eijk R."/>
            <person name="Schleper C."/>
            <person name="Guy L."/>
            <person name="Ettema T.J."/>
        </authorList>
    </citation>
    <scope>NUCLEOTIDE SEQUENCE</scope>
</reference>
<comment type="caution">
    <text evidence="1">The sequence shown here is derived from an EMBL/GenBank/DDBJ whole genome shotgun (WGS) entry which is preliminary data.</text>
</comment>
<feature type="non-terminal residue" evidence="1">
    <location>
        <position position="74"/>
    </location>
</feature>
<name>A0A0F8YVC9_9ZZZZ</name>
<organism evidence="1">
    <name type="scientific">marine sediment metagenome</name>
    <dbReference type="NCBI Taxonomy" id="412755"/>
    <lineage>
        <taxon>unclassified sequences</taxon>
        <taxon>metagenomes</taxon>
        <taxon>ecological metagenomes</taxon>
    </lineage>
</organism>
<gene>
    <name evidence="1" type="ORF">LCGC14_3109800</name>
</gene>
<dbReference type="EMBL" id="LAZR01067258">
    <property type="protein sequence ID" value="KKK51951.1"/>
    <property type="molecule type" value="Genomic_DNA"/>
</dbReference>
<sequence>MITLSKTSMEQFFSGCNFRFPLYKKYTRVKQSPAEKKGILVHKMLEGYGASIYAKDPSKNIDAWETAQKLETMR</sequence>
<accession>A0A0F8YVC9</accession>
<dbReference type="AlphaFoldDB" id="A0A0F8YVC9"/>
<evidence type="ECO:0000313" key="1">
    <source>
        <dbReference type="EMBL" id="KKK51951.1"/>
    </source>
</evidence>
<protein>
    <submittedName>
        <fullName evidence="1">Uncharacterized protein</fullName>
    </submittedName>
</protein>
<proteinExistence type="predicted"/>